<comment type="caution">
    <text evidence="1">The sequence shown here is derived from an EMBL/GenBank/DDBJ whole genome shotgun (WGS) entry which is preliminary data.</text>
</comment>
<organism evidence="1 2">
    <name type="scientific">Aureobasidium pullulans</name>
    <name type="common">Black yeast</name>
    <name type="synonym">Pullularia pullulans</name>
    <dbReference type="NCBI Taxonomy" id="5580"/>
    <lineage>
        <taxon>Eukaryota</taxon>
        <taxon>Fungi</taxon>
        <taxon>Dikarya</taxon>
        <taxon>Ascomycota</taxon>
        <taxon>Pezizomycotina</taxon>
        <taxon>Dothideomycetes</taxon>
        <taxon>Dothideomycetidae</taxon>
        <taxon>Dothideales</taxon>
        <taxon>Saccotheciaceae</taxon>
        <taxon>Aureobasidium</taxon>
    </lineage>
</organism>
<accession>A0A4S8T1I5</accession>
<protein>
    <submittedName>
        <fullName evidence="1">Uncharacterized protein</fullName>
    </submittedName>
</protein>
<proteinExistence type="predicted"/>
<dbReference type="AlphaFoldDB" id="A0A4S8T1I5"/>
<sequence length="71" mass="8095">MFLYTRMSAHETPVWTIYRSCGLAGDPGQLKPLDRDAEVDLALIPLLPSIMTSSLVWFFELRIAPWDTRNA</sequence>
<dbReference type="Proteomes" id="UP000304951">
    <property type="component" value="Unassembled WGS sequence"/>
</dbReference>
<dbReference type="EMBL" id="QZAF01000005">
    <property type="protein sequence ID" value="THV77466.1"/>
    <property type="molecule type" value="Genomic_DNA"/>
</dbReference>
<reference evidence="1 2" key="1">
    <citation type="submission" date="2018-10" db="EMBL/GenBank/DDBJ databases">
        <title>Fifty Aureobasidium pullulans genomes reveal a recombining polyextremotolerant generalist.</title>
        <authorList>
            <person name="Gostincar C."/>
            <person name="Turk M."/>
            <person name="Zajc J."/>
            <person name="Gunde-Cimerman N."/>
        </authorList>
    </citation>
    <scope>NUCLEOTIDE SEQUENCE [LARGE SCALE GENOMIC DNA]</scope>
    <source>
        <strain evidence="1 2">EXF-11900</strain>
    </source>
</reference>
<evidence type="ECO:0000313" key="2">
    <source>
        <dbReference type="Proteomes" id="UP000304951"/>
    </source>
</evidence>
<name>A0A4S8T1I5_AURPU</name>
<evidence type="ECO:0000313" key="1">
    <source>
        <dbReference type="EMBL" id="THV77466.1"/>
    </source>
</evidence>
<gene>
    <name evidence="1" type="ORF">D6D28_00323</name>
</gene>